<dbReference type="RefSeq" id="WP_082116716.1">
    <property type="nucleotide sequence ID" value="NZ_CP010904.1"/>
</dbReference>
<evidence type="ECO:0000256" key="8">
    <source>
        <dbReference type="SAM" id="Phobius"/>
    </source>
</evidence>
<evidence type="ECO:0000256" key="6">
    <source>
        <dbReference type="RuleBase" id="RU004057"/>
    </source>
</evidence>
<reference evidence="11 12" key="2">
    <citation type="journal article" date="2016" name="ISME J.">
        <title>Characterization of the first cultured representative of Verrucomicrobia subdivision 5 indicates the proposal of a novel phylum.</title>
        <authorList>
            <person name="Spring S."/>
            <person name="Bunk B."/>
            <person name="Sproer C."/>
            <person name="Schumann P."/>
            <person name="Rohde M."/>
            <person name="Tindall B.J."/>
            <person name="Klenk H.P."/>
        </authorList>
    </citation>
    <scope>NUCLEOTIDE SEQUENCE [LARGE SCALE GENOMIC DNA]</scope>
    <source>
        <strain evidence="11 12">L21-Fru-AB</strain>
    </source>
</reference>
<dbReference type="STRING" id="1307763.L21SP4_02238"/>
<dbReference type="Pfam" id="PF01618">
    <property type="entry name" value="MotA_ExbB"/>
    <property type="match status" value="1"/>
</dbReference>
<evidence type="ECO:0000256" key="5">
    <source>
        <dbReference type="ARBA" id="ARBA00023136"/>
    </source>
</evidence>
<dbReference type="InterPro" id="IPR002898">
    <property type="entry name" value="MotA_ExbB_proton_chnl"/>
</dbReference>
<evidence type="ECO:0000256" key="1">
    <source>
        <dbReference type="ARBA" id="ARBA00004651"/>
    </source>
</evidence>
<keyword evidence="4 8" id="KW-1133">Transmembrane helix</keyword>
<feature type="transmembrane region" description="Helical" evidence="8">
    <location>
        <begin position="274"/>
        <end position="294"/>
    </location>
</feature>
<keyword evidence="9" id="KW-0732">Signal</keyword>
<comment type="similarity">
    <text evidence="6">Belongs to the exbB/tolQ family.</text>
</comment>
<feature type="coiled-coil region" evidence="7">
    <location>
        <begin position="33"/>
        <end position="106"/>
    </location>
</feature>
<feature type="chain" id="PRO_5005184063" evidence="9">
    <location>
        <begin position="28"/>
        <end position="479"/>
    </location>
</feature>
<dbReference type="Proteomes" id="UP000035268">
    <property type="component" value="Chromosome"/>
</dbReference>
<dbReference type="PANTHER" id="PTHR30625:SF11">
    <property type="entry name" value="MOTA_TOLQ_EXBB PROTON CHANNEL DOMAIN-CONTAINING PROTEIN"/>
    <property type="match status" value="1"/>
</dbReference>
<feature type="signal peptide" evidence="9">
    <location>
        <begin position="1"/>
        <end position="27"/>
    </location>
</feature>
<gene>
    <name evidence="11" type="primary">exbB_7</name>
    <name evidence="11" type="ORF">L21SP4_02238</name>
</gene>
<feature type="transmembrane region" description="Helical" evidence="8">
    <location>
        <begin position="416"/>
        <end position="442"/>
    </location>
</feature>
<dbReference type="GO" id="GO:0005886">
    <property type="term" value="C:plasma membrane"/>
    <property type="evidence" value="ECO:0007669"/>
    <property type="project" value="UniProtKB-SubCell"/>
</dbReference>
<dbReference type="KEGG" id="vbl:L21SP4_02238"/>
<dbReference type="InterPro" id="IPR050790">
    <property type="entry name" value="ExbB/TolQ_transport"/>
</dbReference>
<dbReference type="AlphaFoldDB" id="A0A0G3EL21"/>
<feature type="domain" description="MotA/TolQ/ExbB proton channel" evidence="10">
    <location>
        <begin position="334"/>
        <end position="453"/>
    </location>
</feature>
<feature type="transmembrane region" description="Helical" evidence="8">
    <location>
        <begin position="372"/>
        <end position="396"/>
    </location>
</feature>
<dbReference type="EMBL" id="CP010904">
    <property type="protein sequence ID" value="AKJ65465.1"/>
    <property type="molecule type" value="Genomic_DNA"/>
</dbReference>
<keyword evidence="5 8" id="KW-0472">Membrane</keyword>
<evidence type="ECO:0000256" key="4">
    <source>
        <dbReference type="ARBA" id="ARBA00022989"/>
    </source>
</evidence>
<evidence type="ECO:0000256" key="7">
    <source>
        <dbReference type="SAM" id="Coils"/>
    </source>
</evidence>
<evidence type="ECO:0000256" key="3">
    <source>
        <dbReference type="ARBA" id="ARBA00022692"/>
    </source>
</evidence>
<comment type="subcellular location">
    <subcellularLocation>
        <location evidence="1">Cell membrane</location>
        <topology evidence="1">Multi-pass membrane protein</topology>
    </subcellularLocation>
    <subcellularLocation>
        <location evidence="6">Membrane</location>
        <topology evidence="6">Multi-pass membrane protein</topology>
    </subcellularLocation>
</comment>
<dbReference type="PANTHER" id="PTHR30625">
    <property type="entry name" value="PROTEIN TOLQ"/>
    <property type="match status" value="1"/>
</dbReference>
<evidence type="ECO:0000256" key="2">
    <source>
        <dbReference type="ARBA" id="ARBA00022475"/>
    </source>
</evidence>
<protein>
    <submittedName>
        <fullName evidence="11">Biopolymer transport protein ExbB</fullName>
    </submittedName>
</protein>
<evidence type="ECO:0000259" key="10">
    <source>
        <dbReference type="Pfam" id="PF01618"/>
    </source>
</evidence>
<keyword evidence="6" id="KW-0653">Protein transport</keyword>
<keyword evidence="12" id="KW-1185">Reference proteome</keyword>
<sequence precursor="true">MNRSRMIRTGIGLGAAALLFAARPAVAAEQGPAEAATAKLEQSQRELAQLRKEIMDQKIPLSRELSGLEENLRAVRAEYEDVRRTLDTRNLDLNNLREELKARRDEKNYLANLLGEYARNYETQLHIAELQRYEDVLEDARLAPENSNLSPGEQFADQLELVTSSVARLESMLGGTRYPGTAAGDGGLVVEGTFAQVGPAAYFSADESDLAGLAEQRLGSMQPTVLGFEDPAMVEMARTLVESGNGHMPFDPTQGNAHKIEQTRQTVWEHIRKGGVVMFPILGLAAAALLVALVKWVQLARVPVPDDRKIEPLLRALGRRDVAQAKGQLAKIRGPVSEMLAAGVDHLNESKELIEEVMFEKVLQARLKLHRALPFIAVTAACAPLLGLLGTVTGIINTFKLITVFGSGDVKMLSGGISEALITTEFGLIIAIPSLLLHAFLARKAKGIVDRMEKVAVSALNQISRRNTDASAHAEGGAS</sequence>
<dbReference type="OrthoDB" id="4045at2"/>
<proteinExistence type="inferred from homology"/>
<dbReference type="GO" id="GO:0017038">
    <property type="term" value="P:protein import"/>
    <property type="evidence" value="ECO:0007669"/>
    <property type="project" value="TreeGrafter"/>
</dbReference>
<evidence type="ECO:0000313" key="11">
    <source>
        <dbReference type="EMBL" id="AKJ65465.1"/>
    </source>
</evidence>
<dbReference type="InterPro" id="IPR017270">
    <property type="entry name" value="MotA/TolQ/ExbB-rel"/>
</dbReference>
<dbReference type="PIRSF" id="PIRSF037714">
    <property type="entry name" value="TolR"/>
    <property type="match status" value="1"/>
</dbReference>
<name>A0A0G3EL21_9BACT</name>
<evidence type="ECO:0000313" key="12">
    <source>
        <dbReference type="Proteomes" id="UP000035268"/>
    </source>
</evidence>
<reference evidence="12" key="1">
    <citation type="submission" date="2015-02" db="EMBL/GenBank/DDBJ databases">
        <title>Description and complete genome sequence of the first cultured representative of the subdivision 5 of the Verrucomicrobia phylum.</title>
        <authorList>
            <person name="Spring S."/>
            <person name="Bunk B."/>
            <person name="Sproer C."/>
            <person name="Klenk H.-P."/>
        </authorList>
    </citation>
    <scope>NUCLEOTIDE SEQUENCE [LARGE SCALE GENOMIC DNA]</scope>
    <source>
        <strain evidence="12">L21-Fru-AB</strain>
    </source>
</reference>
<keyword evidence="7" id="KW-0175">Coiled coil</keyword>
<keyword evidence="6" id="KW-0813">Transport</keyword>
<keyword evidence="2" id="KW-1003">Cell membrane</keyword>
<keyword evidence="3 8" id="KW-0812">Transmembrane</keyword>
<organism evidence="11 12">
    <name type="scientific">Kiritimatiella glycovorans</name>
    <dbReference type="NCBI Taxonomy" id="1307763"/>
    <lineage>
        <taxon>Bacteria</taxon>
        <taxon>Pseudomonadati</taxon>
        <taxon>Kiritimatiellota</taxon>
        <taxon>Kiritimatiellia</taxon>
        <taxon>Kiritimatiellales</taxon>
        <taxon>Kiritimatiellaceae</taxon>
        <taxon>Kiritimatiella</taxon>
    </lineage>
</organism>
<evidence type="ECO:0000256" key="9">
    <source>
        <dbReference type="SAM" id="SignalP"/>
    </source>
</evidence>
<accession>A0A0G3EL21</accession>